<feature type="transmembrane region" description="Helical" evidence="1">
    <location>
        <begin position="278"/>
        <end position="297"/>
    </location>
</feature>
<gene>
    <name evidence="2" type="ORF">K3152_13045</name>
</gene>
<dbReference type="RefSeq" id="WP_221574570.1">
    <property type="nucleotide sequence ID" value="NZ_JAIGNK010000004.1"/>
</dbReference>
<dbReference type="InterPro" id="IPR036890">
    <property type="entry name" value="HATPase_C_sf"/>
</dbReference>
<dbReference type="EMBL" id="JAIGNK010000004">
    <property type="protein sequence ID" value="MBX7459178.1"/>
    <property type="molecule type" value="Genomic_DNA"/>
</dbReference>
<evidence type="ECO:0000313" key="2">
    <source>
        <dbReference type="EMBL" id="MBX7459178.1"/>
    </source>
</evidence>
<keyword evidence="3" id="KW-1185">Reference proteome</keyword>
<evidence type="ECO:0000256" key="1">
    <source>
        <dbReference type="SAM" id="Phobius"/>
    </source>
</evidence>
<protein>
    <recommendedName>
        <fullName evidence="4">CHASE2 domain-containing protein</fullName>
    </recommendedName>
</protein>
<keyword evidence="1" id="KW-1133">Transmembrane helix</keyword>
<evidence type="ECO:0000313" key="3">
    <source>
        <dbReference type="Proteomes" id="UP000783253"/>
    </source>
</evidence>
<name>A0ABS7J0D2_9SPHN</name>
<evidence type="ECO:0008006" key="4">
    <source>
        <dbReference type="Google" id="ProtNLM"/>
    </source>
</evidence>
<dbReference type="Gene3D" id="3.30.565.10">
    <property type="entry name" value="Histidine kinase-like ATPase, C-terminal domain"/>
    <property type="match status" value="1"/>
</dbReference>
<reference evidence="2 3" key="1">
    <citation type="submission" date="2021-08" db="EMBL/GenBank/DDBJ databases">
        <title>Comparative Genomics Analysis of the Genus Qipengyuania Reveals Extensive Genetic Diversity and Metabolic Versatility, Including the Description of Fifteen Novel Species.</title>
        <authorList>
            <person name="Liu Y."/>
        </authorList>
    </citation>
    <scope>NUCLEOTIDE SEQUENCE [LARGE SCALE GENOMIC DNA]</scope>
    <source>
        <strain evidence="2 3">1NDH17</strain>
    </source>
</reference>
<dbReference type="Proteomes" id="UP000783253">
    <property type="component" value="Unassembled WGS sequence"/>
</dbReference>
<proteinExistence type="predicted"/>
<feature type="transmembrane region" description="Helical" evidence="1">
    <location>
        <begin position="249"/>
        <end position="271"/>
    </location>
</feature>
<accession>A0ABS7J0D2</accession>
<sequence length="842" mass="90958">MAKDTQYLLPAAIAAVLATCLQLLGAFQIADGLIFDRLSVRPTDAYPEVVIVENAEATSAADLAQASFVLGAQNVVFLSDPEGDFSALPPRYLARTKLGYLVPASASGNFSIEMAVPAKVPGHPERLPRAAPMAEYGIHRALPTGIRFDARRLGMLETSVADVRPASDKYYIPMPRNLSFAVLTSEQIMTGNLAEGDLAGMTVLVATPAELRSNRVTTPLSPDTAAVPPAQFSAYAMQALLTNTSSTKFSLTVAAALIFATAILCGLGLIFTRRRIHSFFLSGAFIVGIMVSGWIVLETAGRILPFGGMLSALILSAFGTVALQGRRKDLRLERALVPAIEQTVSHTAFRNRDTLPDLFTATAATAGIAKMLLLRPRKRARPDVLASIEAGISDLDESAFYELFRNFDGSPSIMSADAGDVLPDWPGNVRLRTIGSRHEPFLWLYTFGDHPEAEGGEFIAGSIAQSFLALQISHASLSAQQRGLRAVDPVDFRVVNAIELIARHGRQLRKAVDQLHSAVMVFDVVGFPLHANPQMIDLLEAADLNPQTVLMSQVIESLTELTDGQAEALLRDVLREGGEASATVHGIPGLNATLRIASPDPAVSARENVVVFEVFDTTELARLSDLRRAVSEFVDVQMRNDLETIALGAALARKSDGNEGRRLRMIDRIVQATQTATSRLDSMNALARNVPVANEFTAHPIQLAPIAEKVRAQLVDLAASYEVEIELNLPGVSGYSVGDPFVLSKMLEALLRLVIADSPPESKISVSLVEEAARSRINVTGGFGMARERLKQAFAAPPRNEIPEFEIIKESALVITGWGADFTYESETGRGYNFELTLRRIV</sequence>
<keyword evidence="1" id="KW-0472">Membrane</keyword>
<organism evidence="2 3">
    <name type="scientific">Qipengyuania polymorpha</name>
    <dbReference type="NCBI Taxonomy" id="2867234"/>
    <lineage>
        <taxon>Bacteria</taxon>
        <taxon>Pseudomonadati</taxon>
        <taxon>Pseudomonadota</taxon>
        <taxon>Alphaproteobacteria</taxon>
        <taxon>Sphingomonadales</taxon>
        <taxon>Erythrobacteraceae</taxon>
        <taxon>Qipengyuania</taxon>
    </lineage>
</organism>
<keyword evidence="1" id="KW-0812">Transmembrane</keyword>
<comment type="caution">
    <text evidence="2">The sequence shown here is derived from an EMBL/GenBank/DDBJ whole genome shotgun (WGS) entry which is preliminary data.</text>
</comment>